<proteinExistence type="predicted"/>
<feature type="region of interest" description="Disordered" evidence="1">
    <location>
        <begin position="1"/>
        <end position="34"/>
    </location>
</feature>
<dbReference type="EMBL" id="VSWC01000014">
    <property type="protein sequence ID" value="KAA1114376.1"/>
    <property type="molecule type" value="Genomic_DNA"/>
</dbReference>
<name>A0A5B0QM99_PUCGR</name>
<reference evidence="2 3" key="1">
    <citation type="submission" date="2019-05" db="EMBL/GenBank/DDBJ databases">
        <title>Emergence of the Ug99 lineage of the wheat stem rust pathogen through somatic hybridization.</title>
        <authorList>
            <person name="Li F."/>
            <person name="Upadhyaya N.M."/>
            <person name="Sperschneider J."/>
            <person name="Matny O."/>
            <person name="Nguyen-Phuc H."/>
            <person name="Mago R."/>
            <person name="Raley C."/>
            <person name="Miller M.E."/>
            <person name="Silverstein K.A.T."/>
            <person name="Henningsen E."/>
            <person name="Hirsch C.D."/>
            <person name="Visser B."/>
            <person name="Pretorius Z.A."/>
            <person name="Steffenson B.J."/>
            <person name="Schwessinger B."/>
            <person name="Dodds P.N."/>
            <person name="Figueroa M."/>
        </authorList>
    </citation>
    <scope>NUCLEOTIDE SEQUENCE [LARGE SCALE GENOMIC DNA]</scope>
    <source>
        <strain evidence="2">21-0</strain>
    </source>
</reference>
<feature type="region of interest" description="Disordered" evidence="1">
    <location>
        <begin position="67"/>
        <end position="112"/>
    </location>
</feature>
<evidence type="ECO:0000313" key="3">
    <source>
        <dbReference type="Proteomes" id="UP000324748"/>
    </source>
</evidence>
<protein>
    <submittedName>
        <fullName evidence="2">Uncharacterized protein</fullName>
    </submittedName>
</protein>
<dbReference type="Proteomes" id="UP000324748">
    <property type="component" value="Unassembled WGS sequence"/>
</dbReference>
<dbReference type="AlphaFoldDB" id="A0A5B0QM99"/>
<sequence>MHPHAQHGLCKSSDRPSPVIGLRASDVSAESDPSCNSPGIYYNARNKFTLLSLLTIELILDVKRATDSIASGNSNRQKQQMSSSRRSSSKLVQLDPHRHVLTGPRNGHPAGHVKIFI</sequence>
<accession>A0A5B0QM99</accession>
<keyword evidence="3" id="KW-1185">Reference proteome</keyword>
<feature type="compositionally biased region" description="Low complexity" evidence="1">
    <location>
        <begin position="73"/>
        <end position="90"/>
    </location>
</feature>
<comment type="caution">
    <text evidence="2">The sequence shown here is derived from an EMBL/GenBank/DDBJ whole genome shotgun (WGS) entry which is preliminary data.</text>
</comment>
<organism evidence="2 3">
    <name type="scientific">Puccinia graminis f. sp. tritici</name>
    <dbReference type="NCBI Taxonomy" id="56615"/>
    <lineage>
        <taxon>Eukaryota</taxon>
        <taxon>Fungi</taxon>
        <taxon>Dikarya</taxon>
        <taxon>Basidiomycota</taxon>
        <taxon>Pucciniomycotina</taxon>
        <taxon>Pucciniomycetes</taxon>
        <taxon>Pucciniales</taxon>
        <taxon>Pucciniaceae</taxon>
        <taxon>Puccinia</taxon>
    </lineage>
</organism>
<gene>
    <name evidence="2" type="ORF">PGT21_006627</name>
</gene>
<evidence type="ECO:0000313" key="2">
    <source>
        <dbReference type="EMBL" id="KAA1114376.1"/>
    </source>
</evidence>
<evidence type="ECO:0000256" key="1">
    <source>
        <dbReference type="SAM" id="MobiDB-lite"/>
    </source>
</evidence>